<dbReference type="Proteomes" id="UP000253529">
    <property type="component" value="Unassembled WGS sequence"/>
</dbReference>
<keyword evidence="3" id="KW-1185">Reference proteome</keyword>
<evidence type="ECO:0000313" key="2">
    <source>
        <dbReference type="EMBL" id="RBP06258.1"/>
    </source>
</evidence>
<evidence type="ECO:0000313" key="3">
    <source>
        <dbReference type="Proteomes" id="UP000253529"/>
    </source>
</evidence>
<protein>
    <submittedName>
        <fullName evidence="2">Uncharacterized protein</fullName>
    </submittedName>
</protein>
<reference evidence="2 3" key="1">
    <citation type="submission" date="2018-06" db="EMBL/GenBank/DDBJ databases">
        <title>Genomic Encyclopedia of Type Strains, Phase IV (KMG-IV): sequencing the most valuable type-strain genomes for metagenomic binning, comparative biology and taxonomic classification.</title>
        <authorList>
            <person name="Goeker M."/>
        </authorList>
    </citation>
    <scope>NUCLEOTIDE SEQUENCE [LARGE SCALE GENOMIC DNA]</scope>
    <source>
        <strain evidence="2 3">DSM 24875</strain>
    </source>
</reference>
<proteinExistence type="predicted"/>
<accession>A0A366EV54</accession>
<comment type="caution">
    <text evidence="2">The sequence shown here is derived from an EMBL/GenBank/DDBJ whole genome shotgun (WGS) entry which is preliminary data.</text>
</comment>
<evidence type="ECO:0000256" key="1">
    <source>
        <dbReference type="SAM" id="MobiDB-lite"/>
    </source>
</evidence>
<organism evidence="2 3">
    <name type="scientific">Roseiarcus fermentans</name>
    <dbReference type="NCBI Taxonomy" id="1473586"/>
    <lineage>
        <taxon>Bacteria</taxon>
        <taxon>Pseudomonadati</taxon>
        <taxon>Pseudomonadota</taxon>
        <taxon>Alphaproteobacteria</taxon>
        <taxon>Hyphomicrobiales</taxon>
        <taxon>Roseiarcaceae</taxon>
        <taxon>Roseiarcus</taxon>
    </lineage>
</organism>
<dbReference type="AlphaFoldDB" id="A0A366EV54"/>
<gene>
    <name evidence="2" type="ORF">DFR50_13236</name>
</gene>
<feature type="region of interest" description="Disordered" evidence="1">
    <location>
        <begin position="87"/>
        <end position="123"/>
    </location>
</feature>
<dbReference type="EMBL" id="QNRK01000032">
    <property type="protein sequence ID" value="RBP06258.1"/>
    <property type="molecule type" value="Genomic_DNA"/>
</dbReference>
<sequence length="123" mass="13027">MRRPLTDEDGEVIRPLTRAEGKRLRPIGEVTPGFTEAVERLRMRLTMEVEPTAVTKAVARAPTVETTGTVTRPGAVKSAIARPGAIERKGAVTKAPGTGKAPAIVDGARPVKPPGVRKRRGAS</sequence>
<name>A0A366EV54_9HYPH</name>